<keyword evidence="5" id="KW-0539">Nucleus</keyword>
<dbReference type="GO" id="GO:0001228">
    <property type="term" value="F:DNA-binding transcription activator activity, RNA polymerase II-specific"/>
    <property type="evidence" value="ECO:0007669"/>
    <property type="project" value="TreeGrafter"/>
</dbReference>
<evidence type="ECO:0000256" key="3">
    <source>
        <dbReference type="ARBA" id="ARBA00023125"/>
    </source>
</evidence>
<organism evidence="9 10">
    <name type="scientific">Ustilago trichophora</name>
    <dbReference type="NCBI Taxonomy" id="86804"/>
    <lineage>
        <taxon>Eukaryota</taxon>
        <taxon>Fungi</taxon>
        <taxon>Dikarya</taxon>
        <taxon>Basidiomycota</taxon>
        <taxon>Ustilaginomycotina</taxon>
        <taxon>Ustilaginomycetes</taxon>
        <taxon>Ustilaginales</taxon>
        <taxon>Ustilaginaceae</taxon>
        <taxon>Ustilago</taxon>
    </lineage>
</organism>
<evidence type="ECO:0000256" key="2">
    <source>
        <dbReference type="ARBA" id="ARBA00023015"/>
    </source>
</evidence>
<reference evidence="9 10" key="1">
    <citation type="submission" date="2018-03" db="EMBL/GenBank/DDBJ databases">
        <authorList>
            <person name="Guldener U."/>
        </authorList>
    </citation>
    <scope>NUCLEOTIDE SEQUENCE [LARGE SCALE GENOMIC DNA]</scope>
    <source>
        <strain evidence="9 10">NBRC100155</strain>
    </source>
</reference>
<name>A0A5C3DVH2_9BASI</name>
<dbReference type="Proteomes" id="UP000324022">
    <property type="component" value="Unassembled WGS sequence"/>
</dbReference>
<dbReference type="GO" id="GO:0000977">
    <property type="term" value="F:RNA polymerase II transcription regulatory region sequence-specific DNA binding"/>
    <property type="evidence" value="ECO:0007669"/>
    <property type="project" value="TreeGrafter"/>
</dbReference>
<dbReference type="InterPro" id="IPR046347">
    <property type="entry name" value="bZIP_sf"/>
</dbReference>
<feature type="region of interest" description="Disordered" evidence="7">
    <location>
        <begin position="1"/>
        <end position="35"/>
    </location>
</feature>
<accession>A0A5C3DVH2</accession>
<dbReference type="PANTHER" id="PTHR13044:SF14">
    <property type="entry name" value="CRYPTOCEPHAL, ISOFORM A"/>
    <property type="match status" value="1"/>
</dbReference>
<evidence type="ECO:0000256" key="4">
    <source>
        <dbReference type="ARBA" id="ARBA00023163"/>
    </source>
</evidence>
<feature type="compositionally biased region" description="Low complexity" evidence="7">
    <location>
        <begin position="394"/>
        <end position="427"/>
    </location>
</feature>
<evidence type="ECO:0000313" key="10">
    <source>
        <dbReference type="Proteomes" id="UP000324022"/>
    </source>
</evidence>
<dbReference type="PROSITE" id="PS00036">
    <property type="entry name" value="BZIP_BASIC"/>
    <property type="match status" value="1"/>
</dbReference>
<dbReference type="PROSITE" id="PS50217">
    <property type="entry name" value="BZIP"/>
    <property type="match status" value="1"/>
</dbReference>
<keyword evidence="2" id="KW-0805">Transcription regulation</keyword>
<evidence type="ECO:0000256" key="6">
    <source>
        <dbReference type="SAM" id="Coils"/>
    </source>
</evidence>
<feature type="region of interest" description="Disordered" evidence="7">
    <location>
        <begin position="220"/>
        <end position="240"/>
    </location>
</feature>
<gene>
    <name evidence="9" type="ORF">UTRI_00864</name>
</gene>
<evidence type="ECO:0000259" key="8">
    <source>
        <dbReference type="PROSITE" id="PS50217"/>
    </source>
</evidence>
<dbReference type="Gene3D" id="1.20.5.170">
    <property type="match status" value="1"/>
</dbReference>
<feature type="compositionally biased region" description="Polar residues" evidence="7">
    <location>
        <begin position="15"/>
        <end position="35"/>
    </location>
</feature>
<feature type="region of interest" description="Disordered" evidence="7">
    <location>
        <begin position="351"/>
        <end position="504"/>
    </location>
</feature>
<dbReference type="PANTHER" id="PTHR13044">
    <property type="entry name" value="ACTIVATING TRANSCRIPTION FACTOR ATF 4/5"/>
    <property type="match status" value="1"/>
</dbReference>
<feature type="region of interest" description="Disordered" evidence="7">
    <location>
        <begin position="292"/>
        <end position="325"/>
    </location>
</feature>
<dbReference type="AlphaFoldDB" id="A0A5C3DVH2"/>
<proteinExistence type="predicted"/>
<feature type="compositionally biased region" description="Low complexity" evidence="7">
    <location>
        <begin position="294"/>
        <end position="318"/>
    </location>
</feature>
<dbReference type="OrthoDB" id="1939598at2759"/>
<evidence type="ECO:0000256" key="5">
    <source>
        <dbReference type="ARBA" id="ARBA00023242"/>
    </source>
</evidence>
<dbReference type="EMBL" id="OOIN01000002">
    <property type="protein sequence ID" value="SPO21387.1"/>
    <property type="molecule type" value="Genomic_DNA"/>
</dbReference>
<feature type="compositionally biased region" description="Low complexity" evidence="7">
    <location>
        <begin position="156"/>
        <end position="178"/>
    </location>
</feature>
<evidence type="ECO:0000256" key="1">
    <source>
        <dbReference type="ARBA" id="ARBA00004123"/>
    </source>
</evidence>
<feature type="region of interest" description="Disordered" evidence="7">
    <location>
        <begin position="85"/>
        <end position="208"/>
    </location>
</feature>
<feature type="compositionally biased region" description="Basic and acidic residues" evidence="7">
    <location>
        <begin position="90"/>
        <end position="122"/>
    </location>
</feature>
<feature type="compositionally biased region" description="Basic and acidic residues" evidence="7">
    <location>
        <begin position="453"/>
        <end position="465"/>
    </location>
</feature>
<keyword evidence="6" id="KW-0175">Coiled coil</keyword>
<evidence type="ECO:0000313" key="9">
    <source>
        <dbReference type="EMBL" id="SPO21387.1"/>
    </source>
</evidence>
<feature type="domain" description="BZIP" evidence="8">
    <location>
        <begin position="490"/>
        <end position="549"/>
    </location>
</feature>
<dbReference type="SMART" id="SM00338">
    <property type="entry name" value="BRLZ"/>
    <property type="match status" value="1"/>
</dbReference>
<keyword evidence="10" id="KW-1185">Reference proteome</keyword>
<protein>
    <recommendedName>
        <fullName evidence="8">BZIP domain-containing protein</fullName>
    </recommendedName>
</protein>
<dbReference type="Pfam" id="PF07716">
    <property type="entry name" value="bZIP_2"/>
    <property type="match status" value="1"/>
</dbReference>
<dbReference type="CDD" id="cd14705">
    <property type="entry name" value="bZIP_Zip1"/>
    <property type="match status" value="1"/>
</dbReference>
<comment type="subcellular location">
    <subcellularLocation>
        <location evidence="1">Nucleus</location>
    </subcellularLocation>
</comment>
<sequence length="652" mass="67603">MPFEESPNSFLFGLNQFTSPAADSQNDSANNSRSDSMLANLDAFAVSDDVAGGSAQNDAIGGQAPNFADQLALWTNANFSFDGPTGHALLGDEEKEKEEAEHNRRREDDYRRNQEEERERLARNAAASSRGSHALRGKARDIDSNPSTSAQPYPPTSQTHTPSSHASQHAQQQQQHQSFFPGAPNFNAAVRPSPATNPSGPGVGAPFQLFNGFPNLPLLAGQAAQNGPQQPSSQPGFGASGSLDMTSALALQHLLASNPLALASLSQLAGLTNPQLQSHLAGIVNGGAGLGAFSPPAQQAGTSQPQQQQAQHHQNSAPGSANGTPWLAAQSLAASRGNSISGVSPQNVNWAPHIGNGAPASSSAQISPATGPAPVGPNGLVNGAGPQSGAANPAGLNGIASAGASSNASANRQAEEASASGSGSGSASKKKRTSTSEGKKPQIDADPDDSDEILGRLEDIERRYEIPPLKLIDTGNPEADAEANRLAIEEDKRRRNTAASARFRIKKKQREAALEQAAKELQQRLADLEAENARLRTENGWLKSLITVRPDQAMPGGLDQSAVPNPFSNLGGPSGSGNQLPHNSGPSTAHASPAIGTPNGDTHSSRDTPDRQSGLHPRGVGTSTSSDDNPKAKNAASKNSGANAQLKRDRED</sequence>
<feature type="coiled-coil region" evidence="6">
    <location>
        <begin position="504"/>
        <end position="538"/>
    </location>
</feature>
<dbReference type="GO" id="GO:0005634">
    <property type="term" value="C:nucleus"/>
    <property type="evidence" value="ECO:0007669"/>
    <property type="project" value="UniProtKB-SubCell"/>
</dbReference>
<dbReference type="InterPro" id="IPR004827">
    <property type="entry name" value="bZIP"/>
</dbReference>
<keyword evidence="3" id="KW-0238">DNA-binding</keyword>
<evidence type="ECO:0000256" key="7">
    <source>
        <dbReference type="SAM" id="MobiDB-lite"/>
    </source>
</evidence>
<feature type="region of interest" description="Disordered" evidence="7">
    <location>
        <begin position="552"/>
        <end position="652"/>
    </location>
</feature>
<feature type="compositionally biased region" description="Low complexity" evidence="7">
    <location>
        <begin position="632"/>
        <end position="644"/>
    </location>
</feature>
<feature type="compositionally biased region" description="Low complexity" evidence="7">
    <location>
        <begin position="358"/>
        <end position="369"/>
    </location>
</feature>
<feature type="compositionally biased region" description="Polar residues" evidence="7">
    <location>
        <begin position="576"/>
        <end position="590"/>
    </location>
</feature>
<keyword evidence="4" id="KW-0804">Transcription</keyword>
<dbReference type="SUPFAM" id="SSF57959">
    <property type="entry name" value="Leucine zipper domain"/>
    <property type="match status" value="1"/>
</dbReference>